<accession>A0A232M6T7</accession>
<keyword evidence="1" id="KW-0472">Membrane</keyword>
<organism evidence="2 3">
    <name type="scientific">Elaphomyces granulatus</name>
    <dbReference type="NCBI Taxonomy" id="519963"/>
    <lineage>
        <taxon>Eukaryota</taxon>
        <taxon>Fungi</taxon>
        <taxon>Dikarya</taxon>
        <taxon>Ascomycota</taxon>
        <taxon>Pezizomycotina</taxon>
        <taxon>Eurotiomycetes</taxon>
        <taxon>Eurotiomycetidae</taxon>
        <taxon>Eurotiales</taxon>
        <taxon>Elaphomycetaceae</taxon>
        <taxon>Elaphomyces</taxon>
    </lineage>
</organism>
<evidence type="ECO:0000313" key="2">
    <source>
        <dbReference type="EMBL" id="OXV12109.1"/>
    </source>
</evidence>
<protein>
    <submittedName>
        <fullName evidence="2">Uncharacterized protein</fullName>
    </submittedName>
</protein>
<evidence type="ECO:0000313" key="3">
    <source>
        <dbReference type="Proteomes" id="UP000243515"/>
    </source>
</evidence>
<keyword evidence="1" id="KW-0812">Transmembrane</keyword>
<feature type="transmembrane region" description="Helical" evidence="1">
    <location>
        <begin position="84"/>
        <end position="104"/>
    </location>
</feature>
<evidence type="ECO:0000256" key="1">
    <source>
        <dbReference type="SAM" id="Phobius"/>
    </source>
</evidence>
<name>A0A232M6T7_9EURO</name>
<feature type="transmembrane region" description="Helical" evidence="1">
    <location>
        <begin position="47"/>
        <end position="72"/>
    </location>
</feature>
<reference evidence="2 3" key="1">
    <citation type="journal article" date="2015" name="Environ. Microbiol.">
        <title>Metagenome sequence of Elaphomyces granulatus from sporocarp tissue reveals Ascomycota ectomycorrhizal fingerprints of genome expansion and a Proteobacteria-rich microbiome.</title>
        <authorList>
            <person name="Quandt C.A."/>
            <person name="Kohler A."/>
            <person name="Hesse C.N."/>
            <person name="Sharpton T.J."/>
            <person name="Martin F."/>
            <person name="Spatafora J.W."/>
        </authorList>
    </citation>
    <scope>NUCLEOTIDE SEQUENCE [LARGE SCALE GENOMIC DNA]</scope>
    <source>
        <strain evidence="2 3">OSC145934</strain>
    </source>
</reference>
<keyword evidence="1" id="KW-1133">Transmembrane helix</keyword>
<proteinExistence type="predicted"/>
<comment type="caution">
    <text evidence="2">The sequence shown here is derived from an EMBL/GenBank/DDBJ whole genome shotgun (WGS) entry which is preliminary data.</text>
</comment>
<dbReference type="EMBL" id="NPHW01002127">
    <property type="protein sequence ID" value="OXV12109.1"/>
    <property type="molecule type" value="Genomic_DNA"/>
</dbReference>
<sequence length="114" mass="13144">MSLSHMNMVVDGMIHSKRHMSFVRGPTSIMNRISTASNLLLLPRIHLMTWILMTTMMTICSNRGLTWLANFLVRMVLHVWKIRICLGVEIWIVLTTGLHILVSLPTFELISWGR</sequence>
<dbReference type="Proteomes" id="UP000243515">
    <property type="component" value="Unassembled WGS sequence"/>
</dbReference>
<keyword evidence="3" id="KW-1185">Reference proteome</keyword>
<gene>
    <name evidence="2" type="ORF">Egran_00128</name>
</gene>
<dbReference type="AlphaFoldDB" id="A0A232M6T7"/>